<dbReference type="OrthoDB" id="7699669at2759"/>
<keyword evidence="2" id="KW-0695">RNA-directed DNA polymerase</keyword>
<evidence type="ECO:0000313" key="2">
    <source>
        <dbReference type="EMBL" id="KMQ85356.1"/>
    </source>
</evidence>
<dbReference type="SUPFAM" id="SSF56672">
    <property type="entry name" value="DNA/RNA polymerases"/>
    <property type="match status" value="1"/>
</dbReference>
<gene>
    <name evidence="2" type="ORF">RF55_16159</name>
</gene>
<dbReference type="PANTHER" id="PTHR47510">
    <property type="entry name" value="REVERSE TRANSCRIPTASE DOMAIN-CONTAINING PROTEIN"/>
    <property type="match status" value="1"/>
</dbReference>
<comment type="caution">
    <text evidence="2">The sequence shown here is derived from an EMBL/GenBank/DDBJ whole genome shotgun (WGS) entry which is preliminary data.</text>
</comment>
<evidence type="ECO:0000313" key="3">
    <source>
        <dbReference type="Proteomes" id="UP000036403"/>
    </source>
</evidence>
<dbReference type="Proteomes" id="UP000036403">
    <property type="component" value="Unassembled WGS sequence"/>
</dbReference>
<keyword evidence="3" id="KW-1185">Reference proteome</keyword>
<dbReference type="EMBL" id="LBMM01014048">
    <property type="protein sequence ID" value="KMQ85356.1"/>
    <property type="molecule type" value="Genomic_DNA"/>
</dbReference>
<dbReference type="PaxDb" id="67767-A0A0J7K589"/>
<proteinExistence type="predicted"/>
<dbReference type="SUPFAM" id="SSF56219">
    <property type="entry name" value="DNase I-like"/>
    <property type="match status" value="1"/>
</dbReference>
<accession>A0A0J7K589</accession>
<dbReference type="Pfam" id="PF03372">
    <property type="entry name" value="Exo_endo_phos"/>
    <property type="match status" value="1"/>
</dbReference>
<dbReference type="GO" id="GO:0003964">
    <property type="term" value="F:RNA-directed DNA polymerase activity"/>
    <property type="evidence" value="ECO:0007669"/>
    <property type="project" value="UniProtKB-KW"/>
</dbReference>
<dbReference type="InterPro" id="IPR000477">
    <property type="entry name" value="RT_dom"/>
</dbReference>
<dbReference type="InterPro" id="IPR036691">
    <property type="entry name" value="Endo/exonu/phosph_ase_sf"/>
</dbReference>
<evidence type="ECO:0000259" key="1">
    <source>
        <dbReference type="PROSITE" id="PS50878"/>
    </source>
</evidence>
<sequence length="947" mass="108321">MVRLTTYTDGLKICHVNCQSLMAHLDEFRFYFMRADYHIICISETWLRPEVGDAMIALPGYTLHRCDRRDRVGGGVAFYLADNLSAVVLRDSAGSPAHRPEYIVAEISFRDASKFLLAVVYRPPNSGYLNDFFKLFLELQVNYRHSAIFGDFNADMLQHTYDSQMMNTFIDSSSLHLVPFGATHHLKNSSTLLDLCIVDDAEKVTEYGQRDVAFLSAHDLIYIKYGVRIERSCGRTVTCRDWGRLDEAMLSSDVEEVDWSELMAADSMDDKIDIFTANLMGLLNRHAPLKRRQFKNFPAPWLTDDIRQAMHERNQARRLWRRRRTNYNYDRFKQLRNNTQRMIRAAKSNYYLQHFGRMEGACEVWNGLRHLGLIKGKDSGVRLSHSVEELNAFFAGDERMCAAEDLRLSFAELLSGRYEDTSFHWKYVPPLDIRRAVIRTTSNAIGTDGISAKYLKIIVDSILPILEHLFNCSLSSGFFPTGWKSALICPIPKVKNPTLAKHYRPISILPVLSKALERVVCEQIRCYLEDAKLFDPCQFAYRRNHSTQTCLIRMLDDVRRAADLRMVTVSVFFDFSKAFDRVDYLTLLRKLKTLNFSDNVLCWIFSYLTGRTQRVRDGATGTISSSTPVGTGVPQGSVLGPLLFTLYLSDFGQVLTNCKYNYYADDLQIYLHCKPGELARAIHSVNEDIGSVICWATANKLIINADKTQSIIFGTARYINTLDLDSISSIVVGATPIQYSSSVKYLGVVIADNLSWEKQVTSTTGKIRSVLYRLKLYKHLFPSSLRLRLVTSLITPYIDYCCAAFTSMTAECDLMLYRAVNGCIRYVFDIRSDVHITPYYCKLRMLKIGARRDYFVGCQLFNLLQTRQPVLLAESYNLRTQITGRTTRASTGDLALPLCRTECYKRSFRLAAIRLWNGLPSSVRDTRTLTTFKLRLYTHLLEVTSLC</sequence>
<dbReference type="AlphaFoldDB" id="A0A0J7K589"/>
<organism evidence="2 3">
    <name type="scientific">Lasius niger</name>
    <name type="common">Black garden ant</name>
    <dbReference type="NCBI Taxonomy" id="67767"/>
    <lineage>
        <taxon>Eukaryota</taxon>
        <taxon>Metazoa</taxon>
        <taxon>Ecdysozoa</taxon>
        <taxon>Arthropoda</taxon>
        <taxon>Hexapoda</taxon>
        <taxon>Insecta</taxon>
        <taxon>Pterygota</taxon>
        <taxon>Neoptera</taxon>
        <taxon>Endopterygota</taxon>
        <taxon>Hymenoptera</taxon>
        <taxon>Apocrita</taxon>
        <taxon>Aculeata</taxon>
        <taxon>Formicoidea</taxon>
        <taxon>Formicidae</taxon>
        <taxon>Formicinae</taxon>
        <taxon>Lasius</taxon>
        <taxon>Lasius</taxon>
    </lineage>
</organism>
<dbReference type="PROSITE" id="PS50878">
    <property type="entry name" value="RT_POL"/>
    <property type="match status" value="1"/>
</dbReference>
<dbReference type="STRING" id="67767.A0A0J7K589"/>
<dbReference type="CDD" id="cd01650">
    <property type="entry name" value="RT_nLTR_like"/>
    <property type="match status" value="1"/>
</dbReference>
<name>A0A0J7K589_LASNI</name>
<feature type="domain" description="Reverse transcriptase" evidence="1">
    <location>
        <begin position="472"/>
        <end position="750"/>
    </location>
</feature>
<protein>
    <submittedName>
        <fullName evidence="2">Rna-directed dna polymerase from mobile element jockey-like protein</fullName>
    </submittedName>
</protein>
<reference evidence="2 3" key="1">
    <citation type="submission" date="2015-04" db="EMBL/GenBank/DDBJ databases">
        <title>Lasius niger genome sequencing.</title>
        <authorList>
            <person name="Konorov E.A."/>
            <person name="Nikitin M.A."/>
            <person name="Kirill M.V."/>
            <person name="Chang P."/>
        </authorList>
    </citation>
    <scope>NUCLEOTIDE SEQUENCE [LARGE SCALE GENOMIC DNA]</scope>
    <source>
        <tissue evidence="2">Whole</tissue>
    </source>
</reference>
<keyword evidence="2" id="KW-0808">Transferase</keyword>
<keyword evidence="2" id="KW-0548">Nucleotidyltransferase</keyword>
<dbReference type="Gene3D" id="3.60.10.10">
    <property type="entry name" value="Endonuclease/exonuclease/phosphatase"/>
    <property type="match status" value="1"/>
</dbReference>
<dbReference type="Pfam" id="PF00078">
    <property type="entry name" value="RVT_1"/>
    <property type="match status" value="1"/>
</dbReference>
<dbReference type="InterPro" id="IPR043502">
    <property type="entry name" value="DNA/RNA_pol_sf"/>
</dbReference>
<dbReference type="PANTHER" id="PTHR47510:SF3">
    <property type="entry name" value="ENDO_EXONUCLEASE_PHOSPHATASE DOMAIN-CONTAINING PROTEIN"/>
    <property type="match status" value="1"/>
</dbReference>
<dbReference type="InterPro" id="IPR005135">
    <property type="entry name" value="Endo/exonuclease/phosphatase"/>
</dbReference>